<gene>
    <name evidence="3" type="ORF">D9613_010623</name>
</gene>
<comment type="caution">
    <text evidence="3">The sequence shown here is derived from an EMBL/GenBank/DDBJ whole genome shotgun (WGS) entry which is preliminary data.</text>
</comment>
<evidence type="ECO:0000256" key="1">
    <source>
        <dbReference type="SAM" id="Coils"/>
    </source>
</evidence>
<accession>A0A8H4QFT4</accession>
<name>A0A8H4QFT4_9AGAR</name>
<dbReference type="AlphaFoldDB" id="A0A8H4QFT4"/>
<protein>
    <submittedName>
        <fullName evidence="3">Uncharacterized protein</fullName>
    </submittedName>
</protein>
<reference evidence="3 4" key="1">
    <citation type="submission" date="2019-12" db="EMBL/GenBank/DDBJ databases">
        <authorList>
            <person name="Floudas D."/>
            <person name="Bentzer J."/>
            <person name="Ahren D."/>
            <person name="Johansson T."/>
            <person name="Persson P."/>
            <person name="Tunlid A."/>
        </authorList>
    </citation>
    <scope>NUCLEOTIDE SEQUENCE [LARGE SCALE GENOMIC DNA]</scope>
    <source>
        <strain evidence="3 4">CBS 102.39</strain>
    </source>
</reference>
<dbReference type="EMBL" id="JAACJL010000059">
    <property type="protein sequence ID" value="KAF4610098.1"/>
    <property type="molecule type" value="Genomic_DNA"/>
</dbReference>
<sequence>MNPAKPSSKSQGRTAAATRAAEPPTQPQHEDVDVQAMYQHLHSLGMPHEITPEAFKRLVSDDKTRDTLRVIVNRIVGRQEVWKVRDTISRARHAESVKPASKIQAPSSTTNLLQDSVEVASGQRKNAYRGLVDGVKKEFNLVKNEMVDLDRQKKDLEKELDYKRRVELLLGTLEKREAIRMDRLGNENGVGMLLRDMQERLLVVTEEFERTRLSCLSSKDNNDSTSAAISQRRKETATKYRHTAEVLANLHASHIRQAQSSSSREDMEQRLRDVLKRLGLGNDEKALKLVTQQLTEVAKRRAEAKIRALYLNNREQAGQIDLDEMFRSIEQKKVVVQQNVNRAAALGWLCQENIDLLATFRQETIPALSRQLESERKRTEGYMDTLRTFIVESQAKALAHAQEKSFSDEVRDVLGAGRTDVVQDLKELVGRVARSENLQKVGSSFDMNTAEEKEGTNMELMPRLRNSEERIRKLLERKEKKADYGFELAKEIETLLADCKKLK</sequence>
<keyword evidence="1" id="KW-0175">Coiled coil</keyword>
<evidence type="ECO:0000256" key="2">
    <source>
        <dbReference type="SAM" id="MobiDB-lite"/>
    </source>
</evidence>
<organism evidence="3 4">
    <name type="scientific">Agrocybe pediades</name>
    <dbReference type="NCBI Taxonomy" id="84607"/>
    <lineage>
        <taxon>Eukaryota</taxon>
        <taxon>Fungi</taxon>
        <taxon>Dikarya</taxon>
        <taxon>Basidiomycota</taxon>
        <taxon>Agaricomycotina</taxon>
        <taxon>Agaricomycetes</taxon>
        <taxon>Agaricomycetidae</taxon>
        <taxon>Agaricales</taxon>
        <taxon>Agaricineae</taxon>
        <taxon>Strophariaceae</taxon>
        <taxon>Agrocybe</taxon>
    </lineage>
</organism>
<feature type="region of interest" description="Disordered" evidence="2">
    <location>
        <begin position="1"/>
        <end position="29"/>
    </location>
</feature>
<feature type="coiled-coil region" evidence="1">
    <location>
        <begin position="139"/>
        <end position="166"/>
    </location>
</feature>
<dbReference type="Proteomes" id="UP000521872">
    <property type="component" value="Unassembled WGS sequence"/>
</dbReference>
<evidence type="ECO:0000313" key="3">
    <source>
        <dbReference type="EMBL" id="KAF4610098.1"/>
    </source>
</evidence>
<keyword evidence="4" id="KW-1185">Reference proteome</keyword>
<proteinExistence type="predicted"/>
<evidence type="ECO:0000313" key="4">
    <source>
        <dbReference type="Proteomes" id="UP000521872"/>
    </source>
</evidence>
<feature type="compositionally biased region" description="Polar residues" evidence="2">
    <location>
        <begin position="1"/>
        <end position="12"/>
    </location>
</feature>